<gene>
    <name evidence="3" type="ORF">FEZ33_00430</name>
</gene>
<feature type="coiled-coil region" evidence="1">
    <location>
        <begin position="356"/>
        <end position="386"/>
    </location>
</feature>
<keyword evidence="1" id="KW-0175">Coiled coil</keyword>
<protein>
    <submittedName>
        <fullName evidence="3">Uncharacterized protein</fullName>
    </submittedName>
</protein>
<evidence type="ECO:0000256" key="2">
    <source>
        <dbReference type="SAM" id="Phobius"/>
    </source>
</evidence>
<feature type="transmembrane region" description="Helical" evidence="2">
    <location>
        <begin position="141"/>
        <end position="161"/>
    </location>
</feature>
<evidence type="ECO:0000313" key="4">
    <source>
        <dbReference type="Proteomes" id="UP000306420"/>
    </source>
</evidence>
<dbReference type="AlphaFoldDB" id="A0A5R9EPP2"/>
<dbReference type="OrthoDB" id="2194966at2"/>
<accession>A0A5R9EPP2</accession>
<evidence type="ECO:0000313" key="3">
    <source>
        <dbReference type="EMBL" id="TLQ49488.1"/>
    </source>
</evidence>
<keyword evidence="2" id="KW-0812">Transmembrane</keyword>
<proteinExistence type="predicted"/>
<evidence type="ECO:0000256" key="1">
    <source>
        <dbReference type="SAM" id="Coils"/>
    </source>
</evidence>
<comment type="caution">
    <text evidence="3">The sequence shown here is derived from an EMBL/GenBank/DDBJ whole genome shotgun (WGS) entry which is preliminary data.</text>
</comment>
<dbReference type="EMBL" id="VBSP01000001">
    <property type="protein sequence ID" value="TLQ49488.1"/>
    <property type="molecule type" value="Genomic_DNA"/>
</dbReference>
<sequence>MFFKLKTNNSELIKKIDRSKKYSVYEAVELISVLDNNFKDEDKSADLTVLIWDENQQISSDTISLGKGEGVDYLIYLEKRLLQLHKDDNDFENRKIEIDVFINSLQNIYTEQYNATLLPEIETEKKPKKSYRFSGKLTKNVKITVIALSFVAVLVIGYLALKSSTDKSIAIENEESISQNFEGNSLSEESHYDLTYLNQLLTEKRFEEALKDYPQEYPYIEREIFYLGIEGIPYLETFLAEKPDYLKGHFDLAYLKKDFVKVVELKSEADSDERLTQLTVAYINLNQLSEAEELNETLQVTKLTEQIQTAKNRNLINSIKEGRLDEAKADQVALQNPLVEEYFKLFDESSQQLIVLEEQLLQENLNEEEIELLNKEKESIQNEMNNFFYLF</sequence>
<keyword evidence="2" id="KW-1133">Transmembrane helix</keyword>
<dbReference type="RefSeq" id="WP_138403410.1">
    <property type="nucleotide sequence ID" value="NZ_VBSP01000001.1"/>
</dbReference>
<organism evidence="3 4">
    <name type="scientific">Ruoffia tabacinasalis</name>
    <dbReference type="NCBI Taxonomy" id="87458"/>
    <lineage>
        <taxon>Bacteria</taxon>
        <taxon>Bacillati</taxon>
        <taxon>Bacillota</taxon>
        <taxon>Bacilli</taxon>
        <taxon>Lactobacillales</taxon>
        <taxon>Aerococcaceae</taxon>
        <taxon>Ruoffia</taxon>
    </lineage>
</organism>
<keyword evidence="2" id="KW-0472">Membrane</keyword>
<dbReference type="Proteomes" id="UP000306420">
    <property type="component" value="Unassembled WGS sequence"/>
</dbReference>
<name>A0A5R9EPP2_9LACT</name>
<reference evidence="3 4" key="1">
    <citation type="submission" date="2019-05" db="EMBL/GenBank/DDBJ databases">
        <title>The metagenome of a microbial culture collection derived from dairy environment covers the genomic content of the human microbiome.</title>
        <authorList>
            <person name="Roder T."/>
            <person name="Wuthrich D."/>
            <person name="Sattari Z."/>
            <person name="Von Ah U."/>
            <person name="Bar C."/>
            <person name="Ronchi F."/>
            <person name="Macpherson A.J."/>
            <person name="Ganal-Vonarburg S.C."/>
            <person name="Bruggmann R."/>
            <person name="Vergeres G."/>
        </authorList>
    </citation>
    <scope>NUCLEOTIDE SEQUENCE [LARGE SCALE GENOMIC DNA]</scope>
    <source>
        <strain evidence="3 4">FAM 24227</strain>
    </source>
</reference>